<dbReference type="Gene3D" id="1.10.357.10">
    <property type="entry name" value="Tetracycline Repressor, domain 2"/>
    <property type="match status" value="1"/>
</dbReference>
<dbReference type="InterPro" id="IPR050109">
    <property type="entry name" value="HTH-type_TetR-like_transc_reg"/>
</dbReference>
<organism evidence="6 7">
    <name type="scientific">Pseudovibrio ascidiaceicola</name>
    <dbReference type="NCBI Taxonomy" id="285279"/>
    <lineage>
        <taxon>Bacteria</taxon>
        <taxon>Pseudomonadati</taxon>
        <taxon>Pseudomonadota</taxon>
        <taxon>Alphaproteobacteria</taxon>
        <taxon>Hyphomicrobiales</taxon>
        <taxon>Stappiaceae</taxon>
        <taxon>Pseudovibrio</taxon>
    </lineage>
</organism>
<keyword evidence="7" id="KW-1185">Reference proteome</keyword>
<dbReference type="InterPro" id="IPR001647">
    <property type="entry name" value="HTH_TetR"/>
</dbReference>
<sequence length="195" mass="21812">MSSQNIPTRDRILKSTWQLLEAGNGSAVRMSDIAKAAKISRQALYLHFPNRADLLTATTRYLDEVHDIDAKLAKSRSAASGTQRLEIWVETWGNYIPTIFGVAKALMAMQETDEEAAAAWNDRICAIRDGCEKAVQALKADGALTDSMSEEEATDMLLTILSVRNWEQLRIDCNWTQARYIDMMQQLTAKALVKS</sequence>
<dbReference type="Proteomes" id="UP000199598">
    <property type="component" value="Unassembled WGS sequence"/>
</dbReference>
<dbReference type="PANTHER" id="PTHR30055:SF234">
    <property type="entry name" value="HTH-TYPE TRANSCRIPTIONAL REGULATOR BETI"/>
    <property type="match status" value="1"/>
</dbReference>
<evidence type="ECO:0000259" key="5">
    <source>
        <dbReference type="PROSITE" id="PS50977"/>
    </source>
</evidence>
<evidence type="ECO:0000256" key="4">
    <source>
        <dbReference type="PROSITE-ProRule" id="PRU00335"/>
    </source>
</evidence>
<evidence type="ECO:0000313" key="7">
    <source>
        <dbReference type="Proteomes" id="UP000199598"/>
    </source>
</evidence>
<comment type="caution">
    <text evidence="6">The sequence shown here is derived from an EMBL/GenBank/DDBJ whole genome shotgun (WGS) entry which is preliminary data.</text>
</comment>
<dbReference type="Pfam" id="PF00440">
    <property type="entry name" value="TetR_N"/>
    <property type="match status" value="1"/>
</dbReference>
<keyword evidence="1" id="KW-0805">Transcription regulation</keyword>
<gene>
    <name evidence="6" type="ORF">SAMN04488518_10233</name>
</gene>
<proteinExistence type="predicted"/>
<reference evidence="6 7" key="1">
    <citation type="submission" date="2016-10" db="EMBL/GenBank/DDBJ databases">
        <authorList>
            <person name="Varghese N."/>
            <person name="Submissions S."/>
        </authorList>
    </citation>
    <scope>NUCLEOTIDE SEQUENCE [LARGE SCALE GENOMIC DNA]</scope>
    <source>
        <strain evidence="6 7">DSM 16392</strain>
    </source>
</reference>
<feature type="DNA-binding region" description="H-T-H motif" evidence="4">
    <location>
        <begin position="29"/>
        <end position="48"/>
    </location>
</feature>
<evidence type="ECO:0000256" key="3">
    <source>
        <dbReference type="ARBA" id="ARBA00023163"/>
    </source>
</evidence>
<evidence type="ECO:0000313" key="6">
    <source>
        <dbReference type="EMBL" id="SFK08224.1"/>
    </source>
</evidence>
<dbReference type="InterPro" id="IPR009057">
    <property type="entry name" value="Homeodomain-like_sf"/>
</dbReference>
<name>A0A1I3WKK4_9HYPH</name>
<keyword evidence="3" id="KW-0804">Transcription</keyword>
<dbReference type="SUPFAM" id="SSF46689">
    <property type="entry name" value="Homeodomain-like"/>
    <property type="match status" value="1"/>
</dbReference>
<protein>
    <submittedName>
        <fullName evidence="6">Transcriptional regulator, TetR family</fullName>
    </submittedName>
</protein>
<dbReference type="PROSITE" id="PS50977">
    <property type="entry name" value="HTH_TETR_2"/>
    <property type="match status" value="1"/>
</dbReference>
<accession>A0A1I3WKK4</accession>
<dbReference type="PANTHER" id="PTHR30055">
    <property type="entry name" value="HTH-TYPE TRANSCRIPTIONAL REGULATOR RUTR"/>
    <property type="match status" value="1"/>
</dbReference>
<dbReference type="RefSeq" id="WP_093517154.1">
    <property type="nucleotide sequence ID" value="NZ_FOSK01000002.1"/>
</dbReference>
<evidence type="ECO:0000256" key="1">
    <source>
        <dbReference type="ARBA" id="ARBA00023015"/>
    </source>
</evidence>
<feature type="domain" description="HTH tetR-type" evidence="5">
    <location>
        <begin position="6"/>
        <end position="66"/>
    </location>
</feature>
<evidence type="ECO:0000256" key="2">
    <source>
        <dbReference type="ARBA" id="ARBA00023125"/>
    </source>
</evidence>
<dbReference type="EMBL" id="FOSK01000002">
    <property type="protein sequence ID" value="SFK08224.1"/>
    <property type="molecule type" value="Genomic_DNA"/>
</dbReference>
<keyword evidence="2 4" id="KW-0238">DNA-binding</keyword>